<dbReference type="EMBL" id="JAWRVI010000004">
    <property type="protein sequence ID" value="KAK4094143.1"/>
    <property type="molecule type" value="Genomic_DNA"/>
</dbReference>
<evidence type="ECO:0000313" key="2">
    <source>
        <dbReference type="EMBL" id="KAK4094143.1"/>
    </source>
</evidence>
<keyword evidence="3" id="KW-1185">Reference proteome</keyword>
<evidence type="ECO:0000256" key="1">
    <source>
        <dbReference type="SAM" id="MobiDB-lite"/>
    </source>
</evidence>
<sequence>MIASHSEELSAERAVDKCLPYRHQVAGVRVESNSLPRHTLNGVCSVLHRAAPRAPWSELRISFAAGNDTEGVQPKLLSLRGATSRPWRRECRPAQMPGYPGSRDRENRASSARSVRASNRSAVAPSGRGGETMKILAMHNLDVDSDPKGNQTQGRCTAGAYEFGSGPRQCLSIPEVPVPREHSTTALTIKNKLCRNSQRGNSRRLGYDPVDELKRVESWCRCIAKLGRARLNGETRIRVPLVLTISPPPKCQSHFETCQLGFFIPSAVFITLSTSTTPCGNACSTVTVDSVARILAPGLGWRISNTWPLTLGLAGWFAADSLWGHDGNEQMESMPAKPVPADTCTRMVARQQPRKPLTAGFLHAARVRQLSSPQLRTSPTNSDVQ</sequence>
<comment type="caution">
    <text evidence="2">The sequence shown here is derived from an EMBL/GenBank/DDBJ whole genome shotgun (WGS) entry which is preliminary data.</text>
</comment>
<organism evidence="2 3">
    <name type="scientific">Purpureocillium lilacinum</name>
    <name type="common">Paecilomyces lilacinus</name>
    <dbReference type="NCBI Taxonomy" id="33203"/>
    <lineage>
        <taxon>Eukaryota</taxon>
        <taxon>Fungi</taxon>
        <taxon>Dikarya</taxon>
        <taxon>Ascomycota</taxon>
        <taxon>Pezizomycotina</taxon>
        <taxon>Sordariomycetes</taxon>
        <taxon>Hypocreomycetidae</taxon>
        <taxon>Hypocreales</taxon>
        <taxon>Ophiocordycipitaceae</taxon>
        <taxon>Purpureocillium</taxon>
    </lineage>
</organism>
<protein>
    <submittedName>
        <fullName evidence="2">Uncharacterized protein</fullName>
    </submittedName>
</protein>
<gene>
    <name evidence="2" type="ORF">Purlil1_1634</name>
</gene>
<accession>A0ABR0CEJ2</accession>
<feature type="region of interest" description="Disordered" evidence="1">
    <location>
        <begin position="82"/>
        <end position="130"/>
    </location>
</feature>
<evidence type="ECO:0000313" key="3">
    <source>
        <dbReference type="Proteomes" id="UP001287286"/>
    </source>
</evidence>
<reference evidence="2 3" key="1">
    <citation type="journal article" date="2024" name="Microbiol. Resour. Announc.">
        <title>Genome annotations for the ascomycete fungi Trichoderma harzianum, Trichoderma aggressivum, and Purpureocillium lilacinum.</title>
        <authorList>
            <person name="Beijen E.P.W."/>
            <person name="Ohm R.A."/>
        </authorList>
    </citation>
    <scope>NUCLEOTIDE SEQUENCE [LARGE SCALE GENOMIC DNA]</scope>
    <source>
        <strain evidence="2 3">CBS 150709</strain>
    </source>
</reference>
<proteinExistence type="predicted"/>
<name>A0ABR0CEJ2_PURLI</name>
<dbReference type="Proteomes" id="UP001287286">
    <property type="component" value="Unassembled WGS sequence"/>
</dbReference>
<feature type="compositionally biased region" description="Low complexity" evidence="1">
    <location>
        <begin position="109"/>
        <end position="124"/>
    </location>
</feature>